<dbReference type="Gene3D" id="1.10.260.40">
    <property type="entry name" value="lambda repressor-like DNA-binding domains"/>
    <property type="match status" value="1"/>
</dbReference>
<dbReference type="STRING" id="568860.SAMN05421811_12847"/>
<feature type="domain" description="HTH cro/C1-type" evidence="2">
    <location>
        <begin position="10"/>
        <end position="65"/>
    </location>
</feature>
<dbReference type="AlphaFoldDB" id="A0A1I0LUV7"/>
<organism evidence="3 4">
    <name type="scientific">Nonomuraea wenchangensis</name>
    <dbReference type="NCBI Taxonomy" id="568860"/>
    <lineage>
        <taxon>Bacteria</taxon>
        <taxon>Bacillati</taxon>
        <taxon>Actinomycetota</taxon>
        <taxon>Actinomycetes</taxon>
        <taxon>Streptosporangiales</taxon>
        <taxon>Streptosporangiaceae</taxon>
        <taxon>Nonomuraea</taxon>
    </lineage>
</organism>
<dbReference type="RefSeq" id="WP_218156235.1">
    <property type="nucleotide sequence ID" value="NZ_FOHX01000028.1"/>
</dbReference>
<keyword evidence="1" id="KW-0812">Transmembrane</keyword>
<dbReference type="PROSITE" id="PS50943">
    <property type="entry name" value="HTH_CROC1"/>
    <property type="match status" value="1"/>
</dbReference>
<keyword evidence="1" id="KW-0472">Membrane</keyword>
<dbReference type="PANTHER" id="PTHR12631">
    <property type="entry name" value="ALPHA-L-IDURONIDASE"/>
    <property type="match status" value="1"/>
</dbReference>
<dbReference type="SUPFAM" id="SSF47413">
    <property type="entry name" value="lambda repressor-like DNA-binding domains"/>
    <property type="match status" value="1"/>
</dbReference>
<dbReference type="InterPro" id="IPR051923">
    <property type="entry name" value="Glycosyl_Hydrolase_39"/>
</dbReference>
<dbReference type="InterPro" id="IPR001387">
    <property type="entry name" value="Cro/C1-type_HTH"/>
</dbReference>
<dbReference type="InterPro" id="IPR017853">
    <property type="entry name" value="GH"/>
</dbReference>
<evidence type="ECO:0000313" key="4">
    <source>
        <dbReference type="Proteomes" id="UP000199361"/>
    </source>
</evidence>
<dbReference type="CDD" id="cd00093">
    <property type="entry name" value="HTH_XRE"/>
    <property type="match status" value="1"/>
</dbReference>
<evidence type="ECO:0000313" key="3">
    <source>
        <dbReference type="EMBL" id="SEU47195.1"/>
    </source>
</evidence>
<evidence type="ECO:0000256" key="1">
    <source>
        <dbReference type="SAM" id="Phobius"/>
    </source>
</evidence>
<proteinExistence type="predicted"/>
<dbReference type="GO" id="GO:0003677">
    <property type="term" value="F:DNA binding"/>
    <property type="evidence" value="ECO:0007669"/>
    <property type="project" value="InterPro"/>
</dbReference>
<feature type="transmembrane region" description="Helical" evidence="1">
    <location>
        <begin position="163"/>
        <end position="185"/>
    </location>
</feature>
<dbReference type="SMART" id="SM00530">
    <property type="entry name" value="HTH_XRE"/>
    <property type="match status" value="1"/>
</dbReference>
<protein>
    <submittedName>
        <fullName evidence="3">Helix-turn-helix domain-containing protein</fullName>
    </submittedName>
</protein>
<dbReference type="Proteomes" id="UP000199361">
    <property type="component" value="Unassembled WGS sequence"/>
</dbReference>
<reference evidence="3 4" key="1">
    <citation type="submission" date="2016-10" db="EMBL/GenBank/DDBJ databases">
        <authorList>
            <person name="de Groot N.N."/>
        </authorList>
    </citation>
    <scope>NUCLEOTIDE SEQUENCE [LARGE SCALE GENOMIC DNA]</scope>
    <source>
        <strain evidence="3 4">CGMCC 4.5598</strain>
    </source>
</reference>
<name>A0A1I0LUV7_9ACTN</name>
<accession>A0A1I0LUV7</accession>
<keyword evidence="4" id="KW-1185">Reference proteome</keyword>
<dbReference type="InterPro" id="IPR010982">
    <property type="entry name" value="Lambda_DNA-bd_dom_sf"/>
</dbReference>
<dbReference type="SUPFAM" id="SSF51445">
    <property type="entry name" value="(Trans)glycosidases"/>
    <property type="match status" value="1"/>
</dbReference>
<dbReference type="EMBL" id="FOHX01000028">
    <property type="protein sequence ID" value="SEU47195.1"/>
    <property type="molecule type" value="Genomic_DNA"/>
</dbReference>
<dbReference type="PANTHER" id="PTHR12631:SF10">
    <property type="entry name" value="BETA-XYLOSIDASE-LIKE PROTEIN-RELATED"/>
    <property type="match status" value="1"/>
</dbReference>
<dbReference type="GO" id="GO:0004553">
    <property type="term" value="F:hydrolase activity, hydrolyzing O-glycosyl compounds"/>
    <property type="evidence" value="ECO:0007669"/>
    <property type="project" value="TreeGrafter"/>
</dbReference>
<keyword evidence="1" id="KW-1133">Transmembrane helix</keyword>
<dbReference type="Gene3D" id="3.20.20.80">
    <property type="entry name" value="Glycosidases"/>
    <property type="match status" value="1"/>
</dbReference>
<sequence length="596" mass="65066">MATERLAELLSELKLRSGRSYEALGRRTGMSRSTVHRYCRGEIVPDSYGPLERIAKACGATKEELDELYRRWSQAAEASRPDELDASADPVGRPTPEVASAPVAYAARAVSAGSAGSAGAVTPAEFEGTTYPSDNRNSVSISSYGPPEVVSLRRRYASARQRLVVMGPWLAIVCLVALTASAPMASRSARQAHAVAQWITGPAWVSPPAPVPRTLFGVTLNSSTGTMPGFRVGAVRLWDSGTRWAEIQPRRGEFDWTVLDRHVAGAREAGLPVLFVLGGTPEWASPGGPPAPYPDGTRASSPDSLADWDAFVRALVKRYRGRIEAYELWVLATDPRFYSGSIENLVEMTRRASRIIRAEDPRATLVCPGMGSLWSREGQDVLRRFAHLGGYGFCDVAGIKLYQRSASDPPESMLALAATVDRVLHEAGIQPRLWSTGTTYSITLERPLDEQKARDYAVRFFLTGLYARKANLERMYFYNWGGTKIPIVLQAEGGAPTRAALAVEQLQRWLARAESRSCGNGLAINLSENVWQCEFTITGPEHRYTATIRWAVTGTADTTAGPKATMVRRLDGSAEVIRPGDTVTVTEEPILIEDHP</sequence>
<evidence type="ECO:0000259" key="2">
    <source>
        <dbReference type="PROSITE" id="PS50943"/>
    </source>
</evidence>
<gene>
    <name evidence="3" type="ORF">SAMN05421811_12847</name>
</gene>
<dbReference type="Pfam" id="PF13560">
    <property type="entry name" value="HTH_31"/>
    <property type="match status" value="1"/>
</dbReference>